<evidence type="ECO:0000313" key="2">
    <source>
        <dbReference type="EMBL" id="KAF1769732.1"/>
    </source>
</evidence>
<evidence type="ECO:0000313" key="3">
    <source>
        <dbReference type="Proteomes" id="UP000483820"/>
    </source>
</evidence>
<sequence length="101" mass="10932">MTSSRFSPDDPEDVDDDDDGVVWPGYSQSFDLRNPRSPFVISHNVVRWSINGDGFDVLTLASSDPPEFPEFPPEDEEDDAGGGGGVVTESDDEIIGAVVGW</sequence>
<dbReference type="CTD" id="78773277"/>
<evidence type="ECO:0000256" key="1">
    <source>
        <dbReference type="SAM" id="MobiDB-lite"/>
    </source>
</evidence>
<dbReference type="EMBL" id="WUAV01000001">
    <property type="protein sequence ID" value="KAF1769732.1"/>
    <property type="molecule type" value="Genomic_DNA"/>
</dbReference>
<accession>A0A6A5HVF3</accession>
<dbReference type="RefSeq" id="XP_053591669.1">
    <property type="nucleotide sequence ID" value="XM_053723024.1"/>
</dbReference>
<feature type="compositionally biased region" description="Acidic residues" evidence="1">
    <location>
        <begin position="9"/>
        <end position="20"/>
    </location>
</feature>
<name>A0A6A5HVF3_CAERE</name>
<dbReference type="GeneID" id="78773277"/>
<dbReference type="AlphaFoldDB" id="A0A6A5HVF3"/>
<comment type="caution">
    <text evidence="2">The sequence shown here is derived from an EMBL/GenBank/DDBJ whole genome shotgun (WGS) entry which is preliminary data.</text>
</comment>
<reference evidence="2 3" key="1">
    <citation type="submission" date="2019-12" db="EMBL/GenBank/DDBJ databases">
        <title>Chromosome-level assembly of the Caenorhabditis remanei genome.</title>
        <authorList>
            <person name="Teterina A.A."/>
            <person name="Willis J.H."/>
            <person name="Phillips P.C."/>
        </authorList>
    </citation>
    <scope>NUCLEOTIDE SEQUENCE [LARGE SCALE GENOMIC DNA]</scope>
    <source>
        <strain evidence="2 3">PX506</strain>
        <tissue evidence="2">Whole organism</tissue>
    </source>
</reference>
<feature type="region of interest" description="Disordered" evidence="1">
    <location>
        <begin position="1"/>
        <end position="22"/>
    </location>
</feature>
<feature type="region of interest" description="Disordered" evidence="1">
    <location>
        <begin position="63"/>
        <end position="91"/>
    </location>
</feature>
<organism evidence="2 3">
    <name type="scientific">Caenorhabditis remanei</name>
    <name type="common">Caenorhabditis vulgaris</name>
    <dbReference type="NCBI Taxonomy" id="31234"/>
    <lineage>
        <taxon>Eukaryota</taxon>
        <taxon>Metazoa</taxon>
        <taxon>Ecdysozoa</taxon>
        <taxon>Nematoda</taxon>
        <taxon>Chromadorea</taxon>
        <taxon>Rhabditida</taxon>
        <taxon>Rhabditina</taxon>
        <taxon>Rhabditomorpha</taxon>
        <taxon>Rhabditoidea</taxon>
        <taxon>Rhabditidae</taxon>
        <taxon>Peloderinae</taxon>
        <taxon>Caenorhabditis</taxon>
    </lineage>
</organism>
<protein>
    <submittedName>
        <fullName evidence="2">Uncharacterized protein</fullName>
    </submittedName>
</protein>
<gene>
    <name evidence="2" type="ORF">GCK72_001549</name>
</gene>
<dbReference type="KEGG" id="crq:GCK72_001549"/>
<dbReference type="Proteomes" id="UP000483820">
    <property type="component" value="Chromosome I"/>
</dbReference>
<proteinExistence type="predicted"/>